<dbReference type="PIRSF" id="PIRSF017082">
    <property type="entry name" value="YflP"/>
    <property type="match status" value="1"/>
</dbReference>
<name>A0A839ZDQ2_9HYPH</name>
<feature type="signal peptide" evidence="2">
    <location>
        <begin position="1"/>
        <end position="28"/>
    </location>
</feature>
<dbReference type="EMBL" id="JACICD010000006">
    <property type="protein sequence ID" value="MBB3772762.1"/>
    <property type="molecule type" value="Genomic_DNA"/>
</dbReference>
<dbReference type="Gene3D" id="3.40.190.150">
    <property type="entry name" value="Bordetella uptake gene, domain 1"/>
    <property type="match status" value="1"/>
</dbReference>
<dbReference type="PANTHER" id="PTHR42928:SF5">
    <property type="entry name" value="BLR1237 PROTEIN"/>
    <property type="match status" value="1"/>
</dbReference>
<protein>
    <submittedName>
        <fullName evidence="3">Tripartite-type tricarboxylate transporter receptor subunit TctC</fullName>
    </submittedName>
</protein>
<dbReference type="Proteomes" id="UP000533469">
    <property type="component" value="Unassembled WGS sequence"/>
</dbReference>
<proteinExistence type="inferred from homology"/>
<accession>A0A839ZDQ2</accession>
<gene>
    <name evidence="3" type="ORF">FHS55_003383</name>
</gene>
<dbReference type="RefSeq" id="WP_183190906.1">
    <property type="nucleotide sequence ID" value="NZ_JACICD010000006.1"/>
</dbReference>
<organism evidence="3 4">
    <name type="scientific">Ancylobacter tetraedralis</name>
    <dbReference type="NCBI Taxonomy" id="217068"/>
    <lineage>
        <taxon>Bacteria</taxon>
        <taxon>Pseudomonadati</taxon>
        <taxon>Pseudomonadota</taxon>
        <taxon>Alphaproteobacteria</taxon>
        <taxon>Hyphomicrobiales</taxon>
        <taxon>Xanthobacteraceae</taxon>
        <taxon>Ancylobacter</taxon>
    </lineage>
</organism>
<dbReference type="InterPro" id="IPR005064">
    <property type="entry name" value="BUG"/>
</dbReference>
<dbReference type="CDD" id="cd13578">
    <property type="entry name" value="PBP2_Bug27"/>
    <property type="match status" value="1"/>
</dbReference>
<keyword evidence="3" id="KW-0675">Receptor</keyword>
<keyword evidence="2" id="KW-0732">Signal</keyword>
<dbReference type="Pfam" id="PF03401">
    <property type="entry name" value="TctC"/>
    <property type="match status" value="1"/>
</dbReference>
<feature type="chain" id="PRO_5032908510" evidence="2">
    <location>
        <begin position="29"/>
        <end position="326"/>
    </location>
</feature>
<evidence type="ECO:0000313" key="3">
    <source>
        <dbReference type="EMBL" id="MBB3772762.1"/>
    </source>
</evidence>
<reference evidence="3 4" key="1">
    <citation type="submission" date="2020-08" db="EMBL/GenBank/DDBJ databases">
        <title>Genomic Encyclopedia of Type Strains, Phase IV (KMG-IV): sequencing the most valuable type-strain genomes for metagenomic binning, comparative biology and taxonomic classification.</title>
        <authorList>
            <person name="Goeker M."/>
        </authorList>
    </citation>
    <scope>NUCLEOTIDE SEQUENCE [LARGE SCALE GENOMIC DNA]</scope>
    <source>
        <strain evidence="3 4">DSM 5895</strain>
    </source>
</reference>
<evidence type="ECO:0000313" key="4">
    <source>
        <dbReference type="Proteomes" id="UP000533469"/>
    </source>
</evidence>
<sequence>MKRFVMASVAACAALTAISLAVAGPARAAEFPAGPIRFIVPFNAGGGTDVVARVVAEEMSKSLGQPVLVDNRPGAQGIVGTKAGAMAAPDGQTITFVLQATLALNPSLYKATNYDPVKDFAPISQLSTAPYVVAVNPKLGVTNIKELIAKAKQAPGSVNYASGASASHLASLLFQKTVGIKMTHIPYSGSGQALTDLLSGRIGVMLSSPVSVLPHINSGALLALAVTGPERIPSLPGVPTVAELGYPGFDVSGWYGVAAPAGTDPAVIAKLNAAVAAALKQEGVRASLEKAGVEGRSSTPQEFQKLIDAEITRWTALIKEEGIQPE</sequence>
<dbReference type="Gene3D" id="3.40.190.10">
    <property type="entry name" value="Periplasmic binding protein-like II"/>
    <property type="match status" value="1"/>
</dbReference>
<dbReference type="PANTHER" id="PTHR42928">
    <property type="entry name" value="TRICARBOXYLATE-BINDING PROTEIN"/>
    <property type="match status" value="1"/>
</dbReference>
<evidence type="ECO:0000256" key="1">
    <source>
        <dbReference type="ARBA" id="ARBA00006987"/>
    </source>
</evidence>
<comment type="similarity">
    <text evidence="1">Belongs to the UPF0065 (bug) family.</text>
</comment>
<keyword evidence="4" id="KW-1185">Reference proteome</keyword>
<dbReference type="InterPro" id="IPR042100">
    <property type="entry name" value="Bug_dom1"/>
</dbReference>
<dbReference type="AlphaFoldDB" id="A0A839ZDQ2"/>
<evidence type="ECO:0000256" key="2">
    <source>
        <dbReference type="SAM" id="SignalP"/>
    </source>
</evidence>
<dbReference type="SUPFAM" id="SSF53850">
    <property type="entry name" value="Periplasmic binding protein-like II"/>
    <property type="match status" value="1"/>
</dbReference>
<comment type="caution">
    <text evidence="3">The sequence shown here is derived from an EMBL/GenBank/DDBJ whole genome shotgun (WGS) entry which is preliminary data.</text>
</comment>